<feature type="compositionally biased region" description="Polar residues" evidence="3">
    <location>
        <begin position="197"/>
        <end position="213"/>
    </location>
</feature>
<name>A0A9W4IJP6_PENOL</name>
<gene>
    <name evidence="5" type="ORF">POLS_LOCUS9743</name>
</gene>
<evidence type="ECO:0000313" key="5">
    <source>
        <dbReference type="EMBL" id="CAG8293427.1"/>
    </source>
</evidence>
<dbReference type="EMBL" id="CAJVOS010000104">
    <property type="protein sequence ID" value="CAG8293427.1"/>
    <property type="molecule type" value="Genomic_DNA"/>
</dbReference>
<feature type="domain" description="SH3" evidence="4">
    <location>
        <begin position="125"/>
        <end position="186"/>
    </location>
</feature>
<protein>
    <recommendedName>
        <fullName evidence="4">SH3 domain-containing protein</fullName>
    </recommendedName>
</protein>
<keyword evidence="6" id="KW-1185">Reference proteome</keyword>
<evidence type="ECO:0000256" key="3">
    <source>
        <dbReference type="SAM" id="MobiDB-lite"/>
    </source>
</evidence>
<evidence type="ECO:0000256" key="1">
    <source>
        <dbReference type="ARBA" id="ARBA00022443"/>
    </source>
</evidence>
<feature type="region of interest" description="Disordered" evidence="3">
    <location>
        <begin position="188"/>
        <end position="231"/>
    </location>
</feature>
<dbReference type="Proteomes" id="UP001153618">
    <property type="component" value="Unassembled WGS sequence"/>
</dbReference>
<feature type="region of interest" description="Disordered" evidence="3">
    <location>
        <begin position="54"/>
        <end position="124"/>
    </location>
</feature>
<evidence type="ECO:0000256" key="2">
    <source>
        <dbReference type="PROSITE-ProRule" id="PRU00192"/>
    </source>
</evidence>
<feature type="compositionally biased region" description="Polar residues" evidence="3">
    <location>
        <begin position="84"/>
        <end position="100"/>
    </location>
</feature>
<dbReference type="PROSITE" id="PS50002">
    <property type="entry name" value="SH3"/>
    <property type="match status" value="1"/>
</dbReference>
<organism evidence="5 6">
    <name type="scientific">Penicillium olsonii</name>
    <dbReference type="NCBI Taxonomy" id="99116"/>
    <lineage>
        <taxon>Eukaryota</taxon>
        <taxon>Fungi</taxon>
        <taxon>Dikarya</taxon>
        <taxon>Ascomycota</taxon>
        <taxon>Pezizomycotina</taxon>
        <taxon>Eurotiomycetes</taxon>
        <taxon>Eurotiomycetidae</taxon>
        <taxon>Eurotiales</taxon>
        <taxon>Aspergillaceae</taxon>
        <taxon>Penicillium</taxon>
    </lineage>
</organism>
<dbReference type="PANTHER" id="PTHR45929:SF7">
    <property type="entry name" value="LAS SEVENTEEN-BINDING PROTEIN 1"/>
    <property type="match status" value="1"/>
</dbReference>
<sequence length="257" mass="27732">MATPSKLELSMRTRSLRAIQTELEFLDSVGLITPAQMNSILPPLKAIVEAHATEAERVSPASRQLSQPEPVQPTPVQAQPQAPYASSYTPPVAQVSNMSMNEKAAPRSQYTSPVPQAPPAYAQTPPVRMATAQYTYSPADEGDLGFEPQHRIQITQELNKDWWRGRNTNTGQEGIFPSSFVTEDSAKAPVHVPPPTNYGNMPLQVSQSGQPANPANPEDPKQNKLEEGGKKFGKKLGNAAIFGAGATMGSNLVNSIF</sequence>
<proteinExistence type="predicted"/>
<keyword evidence="1 2" id="KW-0728">SH3 domain</keyword>
<dbReference type="InterPro" id="IPR050670">
    <property type="entry name" value="STAM"/>
</dbReference>
<feature type="compositionally biased region" description="Basic and acidic residues" evidence="3">
    <location>
        <begin position="218"/>
        <end position="230"/>
    </location>
</feature>
<comment type="caution">
    <text evidence="5">The sequence shown here is derived from an EMBL/GenBank/DDBJ whole genome shotgun (WGS) entry which is preliminary data.</text>
</comment>
<evidence type="ECO:0000259" key="4">
    <source>
        <dbReference type="PROSITE" id="PS50002"/>
    </source>
</evidence>
<dbReference type="Gene3D" id="2.30.30.40">
    <property type="entry name" value="SH3 Domains"/>
    <property type="match status" value="1"/>
</dbReference>
<accession>A0A9W4IJP6</accession>
<feature type="compositionally biased region" description="Low complexity" evidence="3">
    <location>
        <begin position="74"/>
        <end position="83"/>
    </location>
</feature>
<evidence type="ECO:0000313" key="6">
    <source>
        <dbReference type="Proteomes" id="UP001153618"/>
    </source>
</evidence>
<dbReference type="Pfam" id="PF00018">
    <property type="entry name" value="SH3_1"/>
    <property type="match status" value="1"/>
</dbReference>
<dbReference type="InterPro" id="IPR001452">
    <property type="entry name" value="SH3_domain"/>
</dbReference>
<dbReference type="OrthoDB" id="6250593at2759"/>
<reference evidence="5" key="1">
    <citation type="submission" date="2021-07" db="EMBL/GenBank/DDBJ databases">
        <authorList>
            <person name="Branca A.L. A."/>
        </authorList>
    </citation>
    <scope>NUCLEOTIDE SEQUENCE</scope>
</reference>
<dbReference type="SMART" id="SM00326">
    <property type="entry name" value="SH3"/>
    <property type="match status" value="1"/>
</dbReference>
<dbReference type="AlphaFoldDB" id="A0A9W4IJP6"/>
<dbReference type="PANTHER" id="PTHR45929">
    <property type="entry name" value="JAK PATHWAY SIGNAL TRANSDUCTION ADAPTOR MOLECULE"/>
    <property type="match status" value="1"/>
</dbReference>
<dbReference type="InterPro" id="IPR036028">
    <property type="entry name" value="SH3-like_dom_sf"/>
</dbReference>
<dbReference type="SUPFAM" id="SSF50044">
    <property type="entry name" value="SH3-domain"/>
    <property type="match status" value="1"/>
</dbReference>
<dbReference type="CDD" id="cd00174">
    <property type="entry name" value="SH3"/>
    <property type="match status" value="1"/>
</dbReference>